<dbReference type="InParanoid" id="A0A1X7TCL9"/>
<evidence type="ECO:0000313" key="3">
    <source>
        <dbReference type="EnsemblMetazoa" id="Aqu2.1.12324_001"/>
    </source>
</evidence>
<dbReference type="PANTHER" id="PTHR37984">
    <property type="entry name" value="PROTEIN CBG26694"/>
    <property type="match status" value="1"/>
</dbReference>
<dbReference type="PROSITE" id="PS50994">
    <property type="entry name" value="INTEGRASE"/>
    <property type="match status" value="1"/>
</dbReference>
<keyword evidence="1" id="KW-0472">Membrane</keyword>
<organism evidence="3">
    <name type="scientific">Amphimedon queenslandica</name>
    <name type="common">Sponge</name>
    <dbReference type="NCBI Taxonomy" id="400682"/>
    <lineage>
        <taxon>Eukaryota</taxon>
        <taxon>Metazoa</taxon>
        <taxon>Porifera</taxon>
        <taxon>Demospongiae</taxon>
        <taxon>Heteroscleromorpha</taxon>
        <taxon>Haplosclerida</taxon>
        <taxon>Niphatidae</taxon>
        <taxon>Amphimedon</taxon>
    </lineage>
</organism>
<feature type="transmembrane region" description="Helical" evidence="1">
    <location>
        <begin position="256"/>
        <end position="282"/>
    </location>
</feature>
<evidence type="ECO:0000259" key="2">
    <source>
        <dbReference type="PROSITE" id="PS50994"/>
    </source>
</evidence>
<dbReference type="OrthoDB" id="775972at2759"/>
<keyword evidence="1" id="KW-0812">Transmembrane</keyword>
<name>A0A1X7TCL9_AMPQE</name>
<dbReference type="InterPro" id="IPR001584">
    <property type="entry name" value="Integrase_cat-core"/>
</dbReference>
<dbReference type="InterPro" id="IPR012337">
    <property type="entry name" value="RNaseH-like_sf"/>
</dbReference>
<proteinExistence type="predicted"/>
<protein>
    <recommendedName>
        <fullName evidence="2">Integrase catalytic domain-containing protein</fullName>
    </recommendedName>
</protein>
<keyword evidence="1" id="KW-1133">Transmembrane helix</keyword>
<evidence type="ECO:0000256" key="1">
    <source>
        <dbReference type="SAM" id="Phobius"/>
    </source>
</evidence>
<dbReference type="GO" id="GO:0003676">
    <property type="term" value="F:nucleic acid binding"/>
    <property type="evidence" value="ECO:0007669"/>
    <property type="project" value="InterPro"/>
</dbReference>
<accession>A0A1X7TCL9</accession>
<dbReference type="InterPro" id="IPR036397">
    <property type="entry name" value="RNaseH_sf"/>
</dbReference>
<dbReference type="EnsemblMetazoa" id="Aqu2.1.12324_001">
    <property type="protein sequence ID" value="Aqu2.1.12324_001"/>
    <property type="gene ID" value="Aqu2.1.12324"/>
</dbReference>
<dbReference type="PANTHER" id="PTHR37984:SF13">
    <property type="entry name" value="RIBONUCLEASE H"/>
    <property type="match status" value="1"/>
</dbReference>
<dbReference type="InterPro" id="IPR050951">
    <property type="entry name" value="Retrovirus_Pol_polyprotein"/>
</dbReference>
<dbReference type="Gene3D" id="3.30.420.10">
    <property type="entry name" value="Ribonuclease H-like superfamily/Ribonuclease H"/>
    <property type="match status" value="1"/>
</dbReference>
<dbReference type="Pfam" id="PF00665">
    <property type="entry name" value="rve"/>
    <property type="match status" value="1"/>
</dbReference>
<sequence length="328" mass="37421">MFLVVVDAYSKWLDVHMTISTTTLATLDLLRRSFATLGLPEVVVSDNAANFTSEEFRSFMKRNGIKHVRTPPYHPASNGIAERAVQTLKDSIKKLKKGSLETRLSRFLFKYRVTPHSVTGFAPADIMFGRRLRTHLDVLKPDLSRKVICNKEHQKNWYNIRVNQGNFKVGDLVYARNYATGPKWLPGKIVESSGNVLFTVALIDGRQVRKHTDQLIKRYADSNDQADEEQLDHDDIPVSSNNEDFTNTAPTVNNHLILQSFLLIQLLLPILLLIHCLVRLLLIVRQNLLFKTRNRAENLLRLPLLLVVRLKHGILQTGMAILMLINII</sequence>
<feature type="domain" description="Integrase catalytic" evidence="2">
    <location>
        <begin position="1"/>
        <end position="131"/>
    </location>
</feature>
<dbReference type="GO" id="GO:0015074">
    <property type="term" value="P:DNA integration"/>
    <property type="evidence" value="ECO:0007669"/>
    <property type="project" value="InterPro"/>
</dbReference>
<dbReference type="AlphaFoldDB" id="A0A1X7TCL9"/>
<reference evidence="3" key="1">
    <citation type="submission" date="2017-05" db="UniProtKB">
        <authorList>
            <consortium name="EnsemblMetazoa"/>
        </authorList>
    </citation>
    <scope>IDENTIFICATION</scope>
</reference>
<dbReference type="SUPFAM" id="SSF53098">
    <property type="entry name" value="Ribonuclease H-like"/>
    <property type="match status" value="1"/>
</dbReference>